<proteinExistence type="predicted"/>
<dbReference type="EMBL" id="JARKNE010000013">
    <property type="protein sequence ID" value="KAK5772203.1"/>
    <property type="molecule type" value="Genomic_DNA"/>
</dbReference>
<reference evidence="1 2" key="1">
    <citation type="submission" date="2023-03" db="EMBL/GenBank/DDBJ databases">
        <title>WGS of Gossypium arboreum.</title>
        <authorList>
            <person name="Yu D."/>
        </authorList>
    </citation>
    <scope>NUCLEOTIDE SEQUENCE [LARGE SCALE GENOMIC DNA]</scope>
    <source>
        <tissue evidence="1">Leaf</tissue>
    </source>
</reference>
<protein>
    <submittedName>
        <fullName evidence="1">Uncharacterized protein</fullName>
    </submittedName>
</protein>
<sequence length="82" mass="9167">MLSTFLLSKGITNDITKAIRKYWWAKAGTDKETRFSTYGAIVHDHRGMVFAGFTYSIAEAFNAPLIEAFVSSCAVQKAYGFF</sequence>
<name>A0ABR0MGJ6_GOSAR</name>
<gene>
    <name evidence="1" type="ORF">PVK06_048481</name>
</gene>
<organism evidence="1 2">
    <name type="scientific">Gossypium arboreum</name>
    <name type="common">Tree cotton</name>
    <name type="synonym">Gossypium nanking</name>
    <dbReference type="NCBI Taxonomy" id="29729"/>
    <lineage>
        <taxon>Eukaryota</taxon>
        <taxon>Viridiplantae</taxon>
        <taxon>Streptophyta</taxon>
        <taxon>Embryophyta</taxon>
        <taxon>Tracheophyta</taxon>
        <taxon>Spermatophyta</taxon>
        <taxon>Magnoliopsida</taxon>
        <taxon>eudicotyledons</taxon>
        <taxon>Gunneridae</taxon>
        <taxon>Pentapetalae</taxon>
        <taxon>rosids</taxon>
        <taxon>malvids</taxon>
        <taxon>Malvales</taxon>
        <taxon>Malvaceae</taxon>
        <taxon>Malvoideae</taxon>
        <taxon>Gossypium</taxon>
    </lineage>
</organism>
<dbReference type="Proteomes" id="UP001358586">
    <property type="component" value="Chromosome 13"/>
</dbReference>
<evidence type="ECO:0000313" key="2">
    <source>
        <dbReference type="Proteomes" id="UP001358586"/>
    </source>
</evidence>
<comment type="caution">
    <text evidence="1">The sequence shown here is derived from an EMBL/GenBank/DDBJ whole genome shotgun (WGS) entry which is preliminary data.</text>
</comment>
<accession>A0ABR0MGJ6</accession>
<evidence type="ECO:0000313" key="1">
    <source>
        <dbReference type="EMBL" id="KAK5772203.1"/>
    </source>
</evidence>
<keyword evidence="2" id="KW-1185">Reference proteome</keyword>